<dbReference type="EnsemblPlants" id="evm.model.02.2705">
    <property type="protein sequence ID" value="cds.evm.model.02.2705"/>
    <property type="gene ID" value="evm.TU.02.2705"/>
</dbReference>
<evidence type="ECO:0000256" key="2">
    <source>
        <dbReference type="ARBA" id="ARBA00022845"/>
    </source>
</evidence>
<reference evidence="6" key="2">
    <citation type="submission" date="2021-03" db="UniProtKB">
        <authorList>
            <consortium name="EnsemblPlants"/>
        </authorList>
    </citation>
    <scope>IDENTIFICATION</scope>
</reference>
<dbReference type="GO" id="GO:0003723">
    <property type="term" value="F:RNA binding"/>
    <property type="evidence" value="ECO:0007669"/>
    <property type="project" value="UniProtKB-KW"/>
</dbReference>
<dbReference type="Gramene" id="evm.model.02.2705">
    <property type="protein sequence ID" value="cds.evm.model.02.2705"/>
    <property type="gene ID" value="evm.TU.02.2705"/>
</dbReference>
<proteinExistence type="predicted"/>
<dbReference type="InterPro" id="IPR040000">
    <property type="entry name" value="NOP9"/>
</dbReference>
<reference evidence="6" key="1">
    <citation type="submission" date="2018-11" db="EMBL/GenBank/DDBJ databases">
        <authorList>
            <person name="Grassa J C."/>
        </authorList>
    </citation>
    <scope>NUCLEOTIDE SEQUENCE [LARGE SCALE GENOMIC DNA]</scope>
</reference>
<evidence type="ECO:0000256" key="5">
    <source>
        <dbReference type="SAM" id="MobiDB-lite"/>
    </source>
</evidence>
<dbReference type="EMBL" id="UZAU01000235">
    <property type="status" value="NOT_ANNOTATED_CDS"/>
    <property type="molecule type" value="Genomic_DNA"/>
</dbReference>
<dbReference type="GO" id="GO:0030688">
    <property type="term" value="C:preribosome, small subunit precursor"/>
    <property type="evidence" value="ECO:0007669"/>
    <property type="project" value="TreeGrafter"/>
</dbReference>
<dbReference type="SMART" id="SM00025">
    <property type="entry name" value="Pumilio"/>
    <property type="match status" value="5"/>
</dbReference>
<evidence type="ECO:0000256" key="1">
    <source>
        <dbReference type="ARBA" id="ARBA00022737"/>
    </source>
</evidence>
<dbReference type="PANTHER" id="PTHR13102:SF0">
    <property type="entry name" value="NUCLEOLAR PROTEIN 9"/>
    <property type="match status" value="1"/>
</dbReference>
<dbReference type="SUPFAM" id="SSF48371">
    <property type="entry name" value="ARM repeat"/>
    <property type="match status" value="2"/>
</dbReference>
<dbReference type="InterPro" id="IPR016024">
    <property type="entry name" value="ARM-type_fold"/>
</dbReference>
<dbReference type="GO" id="GO:0000447">
    <property type="term" value="P:endonucleolytic cleavage in ITS1 to separate SSU-rRNA from 5.8S rRNA and LSU-rRNA from tricistronic rRNA transcript (SSU-rRNA, 5.8S rRNA, LSU-rRNA)"/>
    <property type="evidence" value="ECO:0007669"/>
    <property type="project" value="TreeGrafter"/>
</dbReference>
<evidence type="ECO:0000256" key="4">
    <source>
        <dbReference type="PROSITE-ProRule" id="PRU00317"/>
    </source>
</evidence>
<dbReference type="PANTHER" id="PTHR13102">
    <property type="entry name" value="NUCLEOLAR PROTEIN 9"/>
    <property type="match status" value="1"/>
</dbReference>
<feature type="repeat" description="Pumilio" evidence="4">
    <location>
        <begin position="532"/>
        <end position="567"/>
    </location>
</feature>
<dbReference type="Pfam" id="PF22493">
    <property type="entry name" value="PUF_NOP9"/>
    <property type="match status" value="1"/>
</dbReference>
<dbReference type="OMA" id="HHLVRNF"/>
<organism evidence="6 7">
    <name type="scientific">Cannabis sativa</name>
    <name type="common">Hemp</name>
    <name type="synonym">Marijuana</name>
    <dbReference type="NCBI Taxonomy" id="3483"/>
    <lineage>
        <taxon>Eukaryota</taxon>
        <taxon>Viridiplantae</taxon>
        <taxon>Streptophyta</taxon>
        <taxon>Embryophyta</taxon>
        <taxon>Tracheophyta</taxon>
        <taxon>Spermatophyta</taxon>
        <taxon>Magnoliopsida</taxon>
        <taxon>eudicotyledons</taxon>
        <taxon>Gunneridae</taxon>
        <taxon>Pentapetalae</taxon>
        <taxon>rosids</taxon>
        <taxon>fabids</taxon>
        <taxon>Rosales</taxon>
        <taxon>Cannabaceae</taxon>
        <taxon>Cannabis</taxon>
    </lineage>
</organism>
<dbReference type="AlphaFoldDB" id="A0A803NYG8"/>
<dbReference type="GO" id="GO:0000472">
    <property type="term" value="P:endonucleolytic cleavage to generate mature 5'-end of SSU-rRNA from (SSU-rRNA, 5.8S rRNA, LSU-rRNA)"/>
    <property type="evidence" value="ECO:0007669"/>
    <property type="project" value="TreeGrafter"/>
</dbReference>
<protein>
    <submittedName>
        <fullName evidence="6">Uncharacterized protein</fullName>
    </submittedName>
</protein>
<dbReference type="GO" id="GO:0030686">
    <property type="term" value="C:90S preribosome"/>
    <property type="evidence" value="ECO:0007669"/>
    <property type="project" value="TreeGrafter"/>
</dbReference>
<name>A0A803NYG8_CANSA</name>
<dbReference type="GO" id="GO:0006417">
    <property type="term" value="P:regulation of translation"/>
    <property type="evidence" value="ECO:0007669"/>
    <property type="project" value="UniProtKB-KW"/>
</dbReference>
<dbReference type="InterPro" id="IPR011989">
    <property type="entry name" value="ARM-like"/>
</dbReference>
<dbReference type="Gene3D" id="1.25.10.10">
    <property type="entry name" value="Leucine-rich Repeat Variant"/>
    <property type="match status" value="2"/>
</dbReference>
<feature type="compositionally biased region" description="Basic and acidic residues" evidence="5">
    <location>
        <begin position="25"/>
        <end position="42"/>
    </location>
</feature>
<accession>A0A803NYG8</accession>
<dbReference type="GO" id="GO:0005730">
    <property type="term" value="C:nucleolus"/>
    <property type="evidence" value="ECO:0007669"/>
    <property type="project" value="TreeGrafter"/>
</dbReference>
<keyword evidence="2" id="KW-0810">Translation regulation</keyword>
<dbReference type="Proteomes" id="UP000596661">
    <property type="component" value="Chromosome 2"/>
</dbReference>
<feature type="compositionally biased region" description="Low complexity" evidence="5">
    <location>
        <begin position="656"/>
        <end position="669"/>
    </location>
</feature>
<feature type="compositionally biased region" description="Basic residues" evidence="5">
    <location>
        <begin position="677"/>
        <end position="687"/>
    </location>
</feature>
<keyword evidence="3" id="KW-0694">RNA-binding</keyword>
<feature type="region of interest" description="Disordered" evidence="5">
    <location>
        <begin position="643"/>
        <end position="687"/>
    </location>
</feature>
<evidence type="ECO:0000313" key="6">
    <source>
        <dbReference type="EnsemblPlants" id="cds.evm.model.02.2705"/>
    </source>
</evidence>
<dbReference type="GO" id="GO:0000056">
    <property type="term" value="P:ribosomal small subunit export from nucleus"/>
    <property type="evidence" value="ECO:0007669"/>
    <property type="project" value="TreeGrafter"/>
</dbReference>
<dbReference type="InterPro" id="IPR001313">
    <property type="entry name" value="Pumilio_RNA-bd_rpt"/>
</dbReference>
<dbReference type="GO" id="GO:0000480">
    <property type="term" value="P:endonucleolytic cleavage in 5'-ETS of tricistronic rRNA transcript (SSU-rRNA, 5.8S rRNA, LSU-rRNA)"/>
    <property type="evidence" value="ECO:0007669"/>
    <property type="project" value="TreeGrafter"/>
</dbReference>
<feature type="region of interest" description="Disordered" evidence="5">
    <location>
        <begin position="1"/>
        <end position="43"/>
    </location>
</feature>
<dbReference type="PROSITE" id="PS50302">
    <property type="entry name" value="PUM"/>
    <property type="match status" value="1"/>
</dbReference>
<sequence length="687" mass="77207">MREDRSNKRGKRKKDSYDANFQNKESGRVTDGGSDKHEDSRKHWMSTPYNSVVRKQVDPETMKYFSEIANLFESNEVDWEERSVMCGSALEETRGKELELATDYILSHTLQSLLEGSDVEHLCAFLENCVSDFCYIAMDRSGSHVAETALRSLGLHLQDSDVYSVIEDTLTMICKVILENPVEVMCNCYGSHVLRSLLSLCKGVPLDSPRMQVNKSSKVLAGRLNFKASRSDEDALSHAHRGFPDLLKFLVSGLLKCSRKDIKTLQLDQYSSLVFQTAFKLLMGHDEELSMIIPIILGCRKESIVEGNLIDSTKVPYVMDLLREPAFSRLMEVILEVAPEVLYNELFSKVFKNSLFELSSHHCANFIVQALISHAKHQDQMELIWEELGPKFKDILQMGKPGVIASIIAASQRLHTREQECCEALAAAVCSATESPGCIVPRILYLDKYFFSEDKANWNWPRGARMHVIGSLILQEVFRYPNAFIQPFISSILSLEDDNVLEAAKDSGGARVIEAFLSSNVSAKLKRRLIAKLRGHFGELSMNLSGSFTVEKCFATGNMSLQEAIVSELSAIRSELSKTRQGPHLMRKLDVEGFAARPDQWRSRQTSKQATYDEFHSTFGSGDTNSSKSGTFLTHTYKNTTQPEGLKKMRVEIDNTLTSPSPFLSTSGSKGKSNKAEKRRNKYARTS</sequence>
<dbReference type="OrthoDB" id="392571at2759"/>
<evidence type="ECO:0000313" key="7">
    <source>
        <dbReference type="Proteomes" id="UP000596661"/>
    </source>
</evidence>
<evidence type="ECO:0000256" key="3">
    <source>
        <dbReference type="ARBA" id="ARBA00022884"/>
    </source>
</evidence>
<keyword evidence="7" id="KW-1185">Reference proteome</keyword>
<keyword evidence="1" id="KW-0677">Repeat</keyword>